<evidence type="ECO:0000313" key="1">
    <source>
        <dbReference type="EMBL" id="KUK85927.1"/>
    </source>
</evidence>
<sequence length="108" mass="12319">MYLFNYLKVKDVIASIYFRYGFPLKNNGFGICLPKIFGYNDFSFGLSSDLWTQYYYGKGFSLSSNIVYNLNNKISFSLQVGYKTSGYLVGKITEKGLTGNIGLKYTLF</sequence>
<name>A0A124FZZ8_UNCT6</name>
<comment type="caution">
    <text evidence="1">The sequence shown here is derived from an EMBL/GenBank/DDBJ whole genome shotgun (WGS) entry which is preliminary data.</text>
</comment>
<proteinExistence type="predicted"/>
<dbReference type="AlphaFoldDB" id="A0A124FZZ8"/>
<accession>A0A124FZZ8</accession>
<gene>
    <name evidence="1" type="ORF">XE03_1810</name>
</gene>
<reference evidence="2" key="1">
    <citation type="journal article" date="2015" name="MBio">
        <title>Genome-Resolved Metagenomic Analysis Reveals Roles for Candidate Phyla and Other Microbial Community Members in Biogeochemical Transformations in Oil Reservoirs.</title>
        <authorList>
            <person name="Hu P."/>
            <person name="Tom L."/>
            <person name="Singh A."/>
            <person name="Thomas B.C."/>
            <person name="Baker B.J."/>
            <person name="Piceno Y.M."/>
            <person name="Andersen G.L."/>
            <person name="Banfield J.F."/>
        </authorList>
    </citation>
    <scope>NUCLEOTIDE SEQUENCE [LARGE SCALE GENOMIC DNA]</scope>
</reference>
<dbReference type="Proteomes" id="UP000053467">
    <property type="component" value="Unassembled WGS sequence"/>
</dbReference>
<protein>
    <submittedName>
        <fullName evidence="1">Uncharacterized protein</fullName>
    </submittedName>
</protein>
<organism evidence="1 2">
    <name type="scientific">candidate division TA06 bacterium 34_109</name>
    <dbReference type="NCBI Taxonomy" id="1635277"/>
    <lineage>
        <taxon>Bacteria</taxon>
        <taxon>Bacteria division TA06</taxon>
    </lineage>
</organism>
<dbReference type="EMBL" id="LGGX01000035">
    <property type="protein sequence ID" value="KUK85927.1"/>
    <property type="molecule type" value="Genomic_DNA"/>
</dbReference>
<evidence type="ECO:0000313" key="2">
    <source>
        <dbReference type="Proteomes" id="UP000053467"/>
    </source>
</evidence>